<evidence type="ECO:0000256" key="1">
    <source>
        <dbReference type="SAM" id="Phobius"/>
    </source>
</evidence>
<accession>A0ABQ5S3Y7</accession>
<name>A0ABQ5S3Y7_9CHLO</name>
<reference evidence="2 3" key="1">
    <citation type="journal article" date="2023" name="IScience">
        <title>Expanded male sex-determining region conserved during the evolution of homothallism in the green alga Volvox.</title>
        <authorList>
            <person name="Yamamoto K."/>
            <person name="Matsuzaki R."/>
            <person name="Mahakham W."/>
            <person name="Heman W."/>
            <person name="Sekimoto H."/>
            <person name="Kawachi M."/>
            <person name="Minakuchi Y."/>
            <person name="Toyoda A."/>
            <person name="Nozaki H."/>
        </authorList>
    </citation>
    <scope>NUCLEOTIDE SEQUENCE [LARGE SCALE GENOMIC DNA]</scope>
    <source>
        <strain evidence="2 3">NIES-4468</strain>
    </source>
</reference>
<evidence type="ECO:0000313" key="3">
    <source>
        <dbReference type="Proteomes" id="UP001165090"/>
    </source>
</evidence>
<keyword evidence="1" id="KW-1133">Transmembrane helix</keyword>
<gene>
    <name evidence="2" type="ORF">VaNZ11_007089</name>
</gene>
<comment type="caution">
    <text evidence="2">The sequence shown here is derived from an EMBL/GenBank/DDBJ whole genome shotgun (WGS) entry which is preliminary data.</text>
</comment>
<dbReference type="Proteomes" id="UP001165090">
    <property type="component" value="Unassembled WGS sequence"/>
</dbReference>
<dbReference type="EMBL" id="BSDZ01000017">
    <property type="protein sequence ID" value="GLI63981.1"/>
    <property type="molecule type" value="Genomic_DNA"/>
</dbReference>
<protein>
    <submittedName>
        <fullName evidence="2">Uncharacterized protein</fullName>
    </submittedName>
</protein>
<keyword evidence="1" id="KW-0812">Transmembrane</keyword>
<organism evidence="2 3">
    <name type="scientific">Volvox africanus</name>
    <dbReference type="NCBI Taxonomy" id="51714"/>
    <lineage>
        <taxon>Eukaryota</taxon>
        <taxon>Viridiplantae</taxon>
        <taxon>Chlorophyta</taxon>
        <taxon>core chlorophytes</taxon>
        <taxon>Chlorophyceae</taxon>
        <taxon>CS clade</taxon>
        <taxon>Chlamydomonadales</taxon>
        <taxon>Volvocaceae</taxon>
        <taxon>Volvox</taxon>
    </lineage>
</organism>
<sequence length="264" mass="28041">MAGPNSLSIFTLRVPLLLPKLLVMVAMVLSVVPLVAKCHSSRLSSRRNLQNTDNAWTTPSQQPATQSLLFGNRSRAWYAVGLLPGPLDLAADSFSNTYDGTGQPRNCDERTILAASVQMFGLPQATQSFTLVAILNPPLREPGALQGDLMTAGGLRVQWDLSANVIRIFASWDASASVVAVLPSGANKSASWPFITVSLSRRADGALGICFNGAPMTLQQVRPTTSSQAPGGWLLNTPLGSGWSLVSTDRLQLGDPRAATTLNT</sequence>
<proteinExistence type="predicted"/>
<keyword evidence="3" id="KW-1185">Reference proteome</keyword>
<feature type="non-terminal residue" evidence="2">
    <location>
        <position position="264"/>
    </location>
</feature>
<keyword evidence="1" id="KW-0472">Membrane</keyword>
<feature type="transmembrane region" description="Helical" evidence="1">
    <location>
        <begin position="16"/>
        <end position="36"/>
    </location>
</feature>
<evidence type="ECO:0000313" key="2">
    <source>
        <dbReference type="EMBL" id="GLI63981.1"/>
    </source>
</evidence>